<dbReference type="EMBL" id="JACIJM010000002">
    <property type="protein sequence ID" value="MBB5720991.1"/>
    <property type="molecule type" value="Genomic_DNA"/>
</dbReference>
<dbReference type="AlphaFoldDB" id="A0A7W9BIL9"/>
<keyword evidence="1" id="KW-0812">Transmembrane</keyword>
<sequence>MLHEQWWVWMSAALLLATAEVIIPGWIFLGFAMGALVMGALLLIGVAGMSLPITLVIFAVLSLGSYLGLRWMFGLKTGQVTFFDTDINDN</sequence>
<keyword evidence="2" id="KW-0645">Protease</keyword>
<dbReference type="Proteomes" id="UP000535415">
    <property type="component" value="Unassembled WGS sequence"/>
</dbReference>
<gene>
    <name evidence="2" type="ORF">FHS72_000598</name>
</gene>
<evidence type="ECO:0000313" key="2">
    <source>
        <dbReference type="EMBL" id="MBB5720991.1"/>
    </source>
</evidence>
<keyword evidence="2" id="KW-0378">Hydrolase</keyword>
<proteinExistence type="predicted"/>
<reference evidence="2 3" key="1">
    <citation type="submission" date="2020-08" db="EMBL/GenBank/DDBJ databases">
        <title>Genomic Encyclopedia of Type Strains, Phase IV (KMG-IV): sequencing the most valuable type-strain genomes for metagenomic binning, comparative biology and taxonomic classification.</title>
        <authorList>
            <person name="Goeker M."/>
        </authorList>
    </citation>
    <scope>NUCLEOTIDE SEQUENCE [LARGE SCALE GENOMIC DNA]</scope>
    <source>
        <strain evidence="2 3">DSM 101064</strain>
    </source>
</reference>
<feature type="transmembrane region" description="Helical" evidence="1">
    <location>
        <begin position="41"/>
        <end position="67"/>
    </location>
</feature>
<accession>A0A7W9BIL9</accession>
<dbReference type="GO" id="GO:0006508">
    <property type="term" value="P:proteolysis"/>
    <property type="evidence" value="ECO:0007669"/>
    <property type="project" value="UniProtKB-KW"/>
</dbReference>
<comment type="caution">
    <text evidence="2">The sequence shown here is derived from an EMBL/GenBank/DDBJ whole genome shotgun (WGS) entry which is preliminary data.</text>
</comment>
<feature type="transmembrane region" description="Helical" evidence="1">
    <location>
        <begin position="6"/>
        <end position="29"/>
    </location>
</feature>
<keyword evidence="1" id="KW-0472">Membrane</keyword>
<keyword evidence="1" id="KW-1133">Transmembrane helix</keyword>
<keyword evidence="3" id="KW-1185">Reference proteome</keyword>
<dbReference type="RefSeq" id="WP_183525367.1">
    <property type="nucleotide sequence ID" value="NZ_JACIJM010000002.1"/>
</dbReference>
<evidence type="ECO:0000313" key="3">
    <source>
        <dbReference type="Proteomes" id="UP000535415"/>
    </source>
</evidence>
<name>A0A7W9BIL9_9RHOB</name>
<evidence type="ECO:0000256" key="1">
    <source>
        <dbReference type="SAM" id="Phobius"/>
    </source>
</evidence>
<organism evidence="2 3">
    <name type="scientific">Yoonia ponticola</name>
    <dbReference type="NCBI Taxonomy" id="1524255"/>
    <lineage>
        <taxon>Bacteria</taxon>
        <taxon>Pseudomonadati</taxon>
        <taxon>Pseudomonadota</taxon>
        <taxon>Alphaproteobacteria</taxon>
        <taxon>Rhodobacterales</taxon>
        <taxon>Paracoccaceae</taxon>
        <taxon>Yoonia</taxon>
    </lineage>
</organism>
<dbReference type="GO" id="GO:0008233">
    <property type="term" value="F:peptidase activity"/>
    <property type="evidence" value="ECO:0007669"/>
    <property type="project" value="UniProtKB-KW"/>
</dbReference>
<protein>
    <submittedName>
        <fullName evidence="2">Membrane protein implicated in regulation of membrane protease activity</fullName>
    </submittedName>
</protein>